<dbReference type="EMBL" id="UYRT01013880">
    <property type="protein sequence ID" value="VDK53469.1"/>
    <property type="molecule type" value="Genomic_DNA"/>
</dbReference>
<evidence type="ECO:0000313" key="3">
    <source>
        <dbReference type="WBParaSite" id="GPUH_0000612401-mRNA-1"/>
    </source>
</evidence>
<gene>
    <name evidence="1" type="ORF">GPUH_LOCUS6117</name>
</gene>
<dbReference type="OrthoDB" id="272512at2759"/>
<dbReference type="WBParaSite" id="GPUH_0000612401-mRNA-1">
    <property type="protein sequence ID" value="GPUH_0000612401-mRNA-1"/>
    <property type="gene ID" value="GPUH_0000612401"/>
</dbReference>
<reference evidence="3" key="1">
    <citation type="submission" date="2016-06" db="UniProtKB">
        <authorList>
            <consortium name="WormBaseParasite"/>
        </authorList>
    </citation>
    <scope>IDENTIFICATION</scope>
</reference>
<reference evidence="1 2" key="2">
    <citation type="submission" date="2018-11" db="EMBL/GenBank/DDBJ databases">
        <authorList>
            <consortium name="Pathogen Informatics"/>
        </authorList>
    </citation>
    <scope>NUCLEOTIDE SEQUENCE [LARGE SCALE GENOMIC DNA]</scope>
</reference>
<sequence>MLIALLSIYVGWLLGLVLATVCLIFCGHGWGPLPHIYLRLVKFLQSFYPNSYPQAESLWPAIIRRCEMSSLEQHRNDSLSSFKFR</sequence>
<protein>
    <submittedName>
        <fullName evidence="3">Secreted protein</fullName>
    </submittedName>
</protein>
<name>A0A183DBM5_9BILA</name>
<proteinExistence type="predicted"/>
<organism evidence="3">
    <name type="scientific">Gongylonema pulchrum</name>
    <dbReference type="NCBI Taxonomy" id="637853"/>
    <lineage>
        <taxon>Eukaryota</taxon>
        <taxon>Metazoa</taxon>
        <taxon>Ecdysozoa</taxon>
        <taxon>Nematoda</taxon>
        <taxon>Chromadorea</taxon>
        <taxon>Rhabditida</taxon>
        <taxon>Spirurina</taxon>
        <taxon>Spiruromorpha</taxon>
        <taxon>Spiruroidea</taxon>
        <taxon>Gongylonematidae</taxon>
        <taxon>Gongylonema</taxon>
    </lineage>
</organism>
<dbReference type="Proteomes" id="UP000271098">
    <property type="component" value="Unassembled WGS sequence"/>
</dbReference>
<accession>A0A183DBM5</accession>
<evidence type="ECO:0000313" key="1">
    <source>
        <dbReference type="EMBL" id="VDK53469.1"/>
    </source>
</evidence>
<dbReference type="AlphaFoldDB" id="A0A183DBM5"/>
<evidence type="ECO:0000313" key="2">
    <source>
        <dbReference type="Proteomes" id="UP000271098"/>
    </source>
</evidence>
<keyword evidence="2" id="KW-1185">Reference proteome</keyword>